<dbReference type="OrthoDB" id="10671681at2759"/>
<proteinExistence type="predicted"/>
<feature type="compositionally biased region" description="Polar residues" evidence="1">
    <location>
        <begin position="412"/>
        <end position="430"/>
    </location>
</feature>
<accession>A0A6P9AF33</accession>
<protein>
    <submittedName>
        <fullName evidence="3">Uncharacterized protein</fullName>
    </submittedName>
</protein>
<feature type="region of interest" description="Disordered" evidence="1">
    <location>
        <begin position="516"/>
        <end position="558"/>
    </location>
</feature>
<feature type="region of interest" description="Disordered" evidence="1">
    <location>
        <begin position="580"/>
        <end position="605"/>
    </location>
</feature>
<feature type="region of interest" description="Disordered" evidence="1">
    <location>
        <begin position="626"/>
        <end position="646"/>
    </location>
</feature>
<feature type="region of interest" description="Disordered" evidence="1">
    <location>
        <begin position="954"/>
        <end position="984"/>
    </location>
</feature>
<evidence type="ECO:0000313" key="2">
    <source>
        <dbReference type="Proteomes" id="UP000515158"/>
    </source>
</evidence>
<feature type="compositionally biased region" description="Polar residues" evidence="1">
    <location>
        <begin position="1078"/>
        <end position="1088"/>
    </location>
</feature>
<feature type="region of interest" description="Disordered" evidence="1">
    <location>
        <begin position="459"/>
        <end position="499"/>
    </location>
</feature>
<feature type="compositionally biased region" description="Low complexity" evidence="1">
    <location>
        <begin position="388"/>
        <end position="399"/>
    </location>
</feature>
<feature type="region of interest" description="Disordered" evidence="1">
    <location>
        <begin position="730"/>
        <end position="751"/>
    </location>
</feature>
<gene>
    <name evidence="3" type="primary">LOC117654427</name>
</gene>
<feature type="region of interest" description="Disordered" evidence="1">
    <location>
        <begin position="1052"/>
        <end position="1100"/>
    </location>
</feature>
<dbReference type="InParanoid" id="A0A6P9AF33"/>
<feature type="compositionally biased region" description="Polar residues" evidence="1">
    <location>
        <begin position="881"/>
        <end position="916"/>
    </location>
</feature>
<feature type="compositionally biased region" description="Polar residues" evidence="1">
    <location>
        <begin position="516"/>
        <end position="534"/>
    </location>
</feature>
<reference evidence="3" key="1">
    <citation type="submission" date="2025-08" db="UniProtKB">
        <authorList>
            <consortium name="RefSeq"/>
        </authorList>
    </citation>
    <scope>IDENTIFICATION</scope>
    <source>
        <tissue evidence="3">Total insect</tissue>
    </source>
</reference>
<organism evidence="3">
    <name type="scientific">Thrips palmi</name>
    <name type="common">Melon thrips</name>
    <dbReference type="NCBI Taxonomy" id="161013"/>
    <lineage>
        <taxon>Eukaryota</taxon>
        <taxon>Metazoa</taxon>
        <taxon>Ecdysozoa</taxon>
        <taxon>Arthropoda</taxon>
        <taxon>Hexapoda</taxon>
        <taxon>Insecta</taxon>
        <taxon>Pterygota</taxon>
        <taxon>Neoptera</taxon>
        <taxon>Paraneoptera</taxon>
        <taxon>Thysanoptera</taxon>
        <taxon>Terebrantia</taxon>
        <taxon>Thripoidea</taxon>
        <taxon>Thripidae</taxon>
        <taxon>Thrips</taxon>
    </lineage>
</organism>
<dbReference type="AlphaFoldDB" id="A0A6P9AF33"/>
<sequence length="1235" mass="137852">MVPKKSIRKVASQPKAPALHSILLSKDRQDVDIYQYFTTKRSANSQAAPPPVLDGAVVAELQRVLRDKTERKIAVQIVTVCLDEFSTNSEVEEPWSSYYEEISQLLCGCLTFIVDIRKQDSLHKTSNFPEAVKVLTKLCHVLICLSSKPSVNLSTSIFNKCAESLLTLLLARDVKTSLQELILTALSSLCLKADQQKISATFKRVSLRLKYVAKMILDLSVDGQMSIYTILFKSVLSKDEADEKAHIWFNKWPTLRDSFIECCTKSYSQGCGIFLDKLYELRTISNMNHKSCSTRTALSYVKSLNSYCSSQNIAKNFGETTSNAAGVRKGSENTGTVQGISFNVQQETRTLFLKPSVDWRNSESLNSSKQNLVTARLQTSSHPNHLKSSLNGSGSTQSSVLKPPRDRDEFQTRNTHTIRMTTQNERPETNQQFYGSNLTQSKSHSAKAVREKFDISPKNRQFCPRRDSDITVSTHDPPEISKKNTFRAQSPLSELGEEDHCSKVERWFSGFSSVKDSTKLSGQKRSASTHSPSQSKKRKIEVPPTPISKGQSGKPAQLGVAGTGAIQYEMPSIKLNKITFARPEDKSSSNVRTNNTPGQKTGKRTLYSKSSKEFLECSFSLEEKQIQPHQEQISKANDPKPNHWKQKVEELDSCSKVRKSEIYNFGKTESENSFKIPSKAAPKKKTAKPPKVPPRFACFMNNKSYPKIKENVPPRDKLNHGAKKDLDCVSAKPSAETNNSKTSLKEISSHETNKRQINNANTIFSKKPAVAETTNVKTPLKEVTNHVANNRQNNNFTTIFSKKPDVAENTNMKTPKEVTNNRQNNNLTTSFSKKPVVAETTNMKNPLMEVSNNRENNNLTTTFSKKPIVAETTNVKTPLMEVTNNRPSNNSTNILSNKYTNAKNGSTASSIPQIGSESEEQDGHNTTRQYYSPIEDDSFEMEHSKRAHQVEKIVPQAHSHSSKHVKTENKKPSSPVLQPSPIQPPVEQVEHCEVIDYSLKSVVAETAKEVTNSRQINLVTISGNKITNLKNNSSAVSSPSEIGTKAVPNIYFSSAPKDSRQTPSTSRKNKSREWDSGIDTSDVYSTSSKEAKSGAVKNESARSQFLRMRLKDYLERAKDANSNMSANQNVVSTELVEIKGLVEKLTASVDRCRTASNLNEKSLRDQKTSLAGCSRYLDPEEDQSFPAKVSARKAVDYKEFVRQIRAKSAERIREMLQTVVDEDLPLSPPSSDSDE</sequence>
<feature type="compositionally biased region" description="Basic and acidic residues" evidence="1">
    <location>
        <begin position="637"/>
        <end position="646"/>
    </location>
</feature>
<feature type="compositionally biased region" description="Polar residues" evidence="1">
    <location>
        <begin position="375"/>
        <end position="387"/>
    </location>
</feature>
<dbReference type="KEGG" id="tpal:117654427"/>
<dbReference type="RefSeq" id="XP_034256943.1">
    <property type="nucleotide sequence ID" value="XM_034401052.1"/>
</dbReference>
<feature type="compositionally biased region" description="Polar residues" evidence="1">
    <location>
        <begin position="588"/>
        <end position="599"/>
    </location>
</feature>
<evidence type="ECO:0000256" key="1">
    <source>
        <dbReference type="SAM" id="MobiDB-lite"/>
    </source>
</evidence>
<feature type="region of interest" description="Disordered" evidence="1">
    <location>
        <begin position="881"/>
        <end position="930"/>
    </location>
</feature>
<keyword evidence="2" id="KW-1185">Reference proteome</keyword>
<feature type="region of interest" description="Disordered" evidence="1">
    <location>
        <begin position="375"/>
        <end position="430"/>
    </location>
</feature>
<dbReference type="GeneID" id="117654427"/>
<dbReference type="Proteomes" id="UP000515158">
    <property type="component" value="Unplaced"/>
</dbReference>
<name>A0A6P9AF33_THRPL</name>
<evidence type="ECO:0000313" key="3">
    <source>
        <dbReference type="RefSeq" id="XP_034256943.1"/>
    </source>
</evidence>